<name>A0A1J1IWF1_9DIPT</name>
<dbReference type="Proteomes" id="UP000183832">
    <property type="component" value="Unassembled WGS sequence"/>
</dbReference>
<evidence type="ECO:0000313" key="2">
    <source>
        <dbReference type="Proteomes" id="UP000183832"/>
    </source>
</evidence>
<protein>
    <submittedName>
        <fullName evidence="1">CLUMA_CG017568, isoform A</fullName>
    </submittedName>
</protein>
<dbReference type="EMBL" id="CVRI01000063">
    <property type="protein sequence ID" value="CRL04487.1"/>
    <property type="molecule type" value="Genomic_DNA"/>
</dbReference>
<sequence length="64" mass="7257">MLVECADPFENRLQGFRPSITQFKEKECNQFFESIIVCFGGFGNGQKINDLLALAPYVSRLNIV</sequence>
<gene>
    <name evidence="1" type="ORF">CLUMA_CG017568</name>
</gene>
<proteinExistence type="predicted"/>
<accession>A0A1J1IWF1</accession>
<dbReference type="AlphaFoldDB" id="A0A1J1IWF1"/>
<evidence type="ECO:0000313" key="1">
    <source>
        <dbReference type="EMBL" id="CRL04487.1"/>
    </source>
</evidence>
<organism evidence="1 2">
    <name type="scientific">Clunio marinus</name>
    <dbReference type="NCBI Taxonomy" id="568069"/>
    <lineage>
        <taxon>Eukaryota</taxon>
        <taxon>Metazoa</taxon>
        <taxon>Ecdysozoa</taxon>
        <taxon>Arthropoda</taxon>
        <taxon>Hexapoda</taxon>
        <taxon>Insecta</taxon>
        <taxon>Pterygota</taxon>
        <taxon>Neoptera</taxon>
        <taxon>Endopterygota</taxon>
        <taxon>Diptera</taxon>
        <taxon>Nematocera</taxon>
        <taxon>Chironomoidea</taxon>
        <taxon>Chironomidae</taxon>
        <taxon>Clunio</taxon>
    </lineage>
</organism>
<reference evidence="1 2" key="1">
    <citation type="submission" date="2015-04" db="EMBL/GenBank/DDBJ databases">
        <authorList>
            <person name="Syromyatnikov M.Y."/>
            <person name="Popov V.N."/>
        </authorList>
    </citation>
    <scope>NUCLEOTIDE SEQUENCE [LARGE SCALE GENOMIC DNA]</scope>
</reference>
<keyword evidence="2" id="KW-1185">Reference proteome</keyword>